<dbReference type="InterPro" id="IPR007314">
    <property type="entry name" value="Cofac_haem-bd_dom"/>
</dbReference>
<dbReference type="AlphaFoldDB" id="A0A521F578"/>
<dbReference type="Gene3D" id="3.40.50.11550">
    <property type="match status" value="1"/>
</dbReference>
<gene>
    <name evidence="2" type="ORF">SAMN06265379_11448</name>
</gene>
<dbReference type="InterPro" id="IPR029058">
    <property type="entry name" value="AB_hydrolase_fold"/>
</dbReference>
<evidence type="ECO:0000259" key="1">
    <source>
        <dbReference type="Pfam" id="PF04187"/>
    </source>
</evidence>
<protein>
    <submittedName>
        <fullName evidence="2">Enterochelin esterase</fullName>
    </submittedName>
</protein>
<dbReference type="InterPro" id="IPR050583">
    <property type="entry name" value="Mycobacterial_A85_antigen"/>
</dbReference>
<dbReference type="OrthoDB" id="9803578at2"/>
<dbReference type="Pfam" id="PF00756">
    <property type="entry name" value="Esterase"/>
    <property type="match status" value="1"/>
</dbReference>
<dbReference type="InterPro" id="IPR000801">
    <property type="entry name" value="Esterase-like"/>
</dbReference>
<dbReference type="SUPFAM" id="SSF159501">
    <property type="entry name" value="EreA/ChaN-like"/>
    <property type="match status" value="1"/>
</dbReference>
<dbReference type="Proteomes" id="UP000319040">
    <property type="component" value="Unassembled WGS sequence"/>
</dbReference>
<evidence type="ECO:0000313" key="2">
    <source>
        <dbReference type="EMBL" id="SMO91348.1"/>
    </source>
</evidence>
<organism evidence="2 3">
    <name type="scientific">Saccharicrinis carchari</name>
    <dbReference type="NCBI Taxonomy" id="1168039"/>
    <lineage>
        <taxon>Bacteria</taxon>
        <taxon>Pseudomonadati</taxon>
        <taxon>Bacteroidota</taxon>
        <taxon>Bacteroidia</taxon>
        <taxon>Marinilabiliales</taxon>
        <taxon>Marinilabiliaceae</taxon>
        <taxon>Saccharicrinis</taxon>
    </lineage>
</organism>
<evidence type="ECO:0000313" key="3">
    <source>
        <dbReference type="Proteomes" id="UP000319040"/>
    </source>
</evidence>
<name>A0A521F578_SACCC</name>
<dbReference type="SUPFAM" id="SSF53474">
    <property type="entry name" value="alpha/beta-Hydrolases"/>
    <property type="match status" value="1"/>
</dbReference>
<dbReference type="PANTHER" id="PTHR48098">
    <property type="entry name" value="ENTEROCHELIN ESTERASE-RELATED"/>
    <property type="match status" value="1"/>
</dbReference>
<dbReference type="EMBL" id="FXTB01000014">
    <property type="protein sequence ID" value="SMO91348.1"/>
    <property type="molecule type" value="Genomic_DNA"/>
</dbReference>
<proteinExistence type="predicted"/>
<dbReference type="Pfam" id="PF04187">
    <property type="entry name" value="Cofac_haem_bdg"/>
    <property type="match status" value="1"/>
</dbReference>
<sequence length="671" mass="78865">MNNSKSNSILNMKITLLIFFLAFFSFLSFSYAQNSPVDYLKTHFQKPDDYLISKFKEYPYVLLGEAHAIKENLEFVHDLIPKLYDAGVYNLCMEFGAFEKQEQLDSLLTGETYNERLAKDMMFYYNVGWAYQEYYDLYKTVWEFNKTLKNGEKKFRIINLSYQYKWANFKGGVRNPENMSSVFYLGTPDKFRTSIIQKEIIDKKEKALIYMGTYHVFTHYKMPILKMNNDNFCDYHGGWVGSRLYEKFPDKVFAITFHTPLRSKAQFNPSYVSPANGEIENILHSIGTPSVGFDLKNSPLGKLRDDSFFSLCYNNFVMEDYFDGYIFLKPFKNLHGCTYDEDFFTGKTWEEIKGNFPDPDWRKSNNIEEYKEQIRQYSDIQERYKDVIQTSIPSVQHGEIIRLNNFPSKYVAPRNIDIWLPENFDSKKRYGVLYMHDGQMLFDADITWNHSEWKVDENISELNKMDKIKQVIVVGIWNTGLTRHSEYFPEKPFLKLPKNIQQNLLENSLQGKIQTDSYLKFIVHELKPYVDSKYSTYSDAKYTFITGSSMGGLISIYAISEYPEIFGGAACLSTHWPGDVNRKDDIIPNAFIEYLKNNLPDPKNHKIYFDFGTIGVDSLYEPYQQKVDKVMKIKGYTANSWETKKFPNRDHSERSWSERLQIPLKFLLKSD</sequence>
<reference evidence="2 3" key="1">
    <citation type="submission" date="2017-05" db="EMBL/GenBank/DDBJ databases">
        <authorList>
            <person name="Varghese N."/>
            <person name="Submissions S."/>
        </authorList>
    </citation>
    <scope>NUCLEOTIDE SEQUENCE [LARGE SCALE GENOMIC DNA]</scope>
    <source>
        <strain evidence="2 3">DSM 27040</strain>
    </source>
</reference>
<accession>A0A521F578</accession>
<dbReference type="PANTHER" id="PTHR48098:SF6">
    <property type="entry name" value="FERRI-BACILLIBACTIN ESTERASE BESA"/>
    <property type="match status" value="1"/>
</dbReference>
<dbReference type="Gene3D" id="3.40.50.1820">
    <property type="entry name" value="alpha/beta hydrolase"/>
    <property type="match status" value="1"/>
</dbReference>
<feature type="domain" description="Haem-binding uptake Tiki superfamily ChaN" evidence="1">
    <location>
        <begin position="52"/>
        <end position="146"/>
    </location>
</feature>
<keyword evidence="3" id="KW-1185">Reference proteome</keyword>